<name>A0A250XBA6_9CHLO</name>
<feature type="region of interest" description="Disordered" evidence="1">
    <location>
        <begin position="232"/>
        <end position="261"/>
    </location>
</feature>
<keyword evidence="3" id="KW-1185">Reference proteome</keyword>
<evidence type="ECO:0000313" key="2">
    <source>
        <dbReference type="EMBL" id="GAX80050.1"/>
    </source>
</evidence>
<reference evidence="2 3" key="1">
    <citation type="submission" date="2017-08" db="EMBL/GenBank/DDBJ databases">
        <title>Acidophilic green algal genome provides insights into adaptation to an acidic environment.</title>
        <authorList>
            <person name="Hirooka S."/>
            <person name="Hirose Y."/>
            <person name="Kanesaki Y."/>
            <person name="Higuchi S."/>
            <person name="Fujiwara T."/>
            <person name="Onuma R."/>
            <person name="Era A."/>
            <person name="Ohbayashi R."/>
            <person name="Uzuka A."/>
            <person name="Nozaki H."/>
            <person name="Yoshikawa H."/>
            <person name="Miyagishima S.Y."/>
        </authorList>
    </citation>
    <scope>NUCLEOTIDE SEQUENCE [LARGE SCALE GENOMIC DNA]</scope>
    <source>
        <strain evidence="2 3">NIES-2499</strain>
    </source>
</reference>
<dbReference type="EMBL" id="BEGY01000048">
    <property type="protein sequence ID" value="GAX80050.1"/>
    <property type="molecule type" value="Genomic_DNA"/>
</dbReference>
<dbReference type="Proteomes" id="UP000232323">
    <property type="component" value="Unassembled WGS sequence"/>
</dbReference>
<organism evidence="2 3">
    <name type="scientific">Chlamydomonas eustigma</name>
    <dbReference type="NCBI Taxonomy" id="1157962"/>
    <lineage>
        <taxon>Eukaryota</taxon>
        <taxon>Viridiplantae</taxon>
        <taxon>Chlorophyta</taxon>
        <taxon>core chlorophytes</taxon>
        <taxon>Chlorophyceae</taxon>
        <taxon>CS clade</taxon>
        <taxon>Chlamydomonadales</taxon>
        <taxon>Chlamydomonadaceae</taxon>
        <taxon>Chlamydomonas</taxon>
    </lineage>
</organism>
<gene>
    <name evidence="2" type="ORF">CEUSTIGMA_g7489.t1</name>
</gene>
<evidence type="ECO:0000313" key="3">
    <source>
        <dbReference type="Proteomes" id="UP000232323"/>
    </source>
</evidence>
<proteinExistence type="predicted"/>
<dbReference type="AlphaFoldDB" id="A0A250XBA6"/>
<comment type="caution">
    <text evidence="2">The sequence shown here is derived from an EMBL/GenBank/DDBJ whole genome shotgun (WGS) entry which is preliminary data.</text>
</comment>
<sequence>MVELGRPSSTSDAAFSQYPLPSRLHTTPELTLQKLGFVSPSYELGHRNAAHGIIGSFGYTSSQSKTLLPAAPNRRARITEGQRLAAGSSHKPSSSVSGGRILFSALASTSLQQQRQLSAQEKQFLQDHDQRSHAAWEEWVSSKQAAEDAAQRHTRPKSKQEVLKEFMIKEIQIKNLSSKKVLEWEMKKSLREEVEALQHIHADRSHRAKLIQNRLRDLSYQGTYAEREEKFTLRTSSSASQTKQGLGSRRDTASTSKAGRL</sequence>
<feature type="compositionally biased region" description="Polar residues" evidence="1">
    <location>
        <begin position="233"/>
        <end position="245"/>
    </location>
</feature>
<accession>A0A250XBA6</accession>
<protein>
    <submittedName>
        <fullName evidence="2">Uncharacterized protein</fullName>
    </submittedName>
</protein>
<evidence type="ECO:0000256" key="1">
    <source>
        <dbReference type="SAM" id="MobiDB-lite"/>
    </source>
</evidence>